<organism evidence="3 4">
    <name type="scientific">Rubrimonas cliftonensis</name>
    <dbReference type="NCBI Taxonomy" id="89524"/>
    <lineage>
        <taxon>Bacteria</taxon>
        <taxon>Pseudomonadati</taxon>
        <taxon>Pseudomonadota</taxon>
        <taxon>Alphaproteobacteria</taxon>
        <taxon>Rhodobacterales</taxon>
        <taxon>Paracoccaceae</taxon>
        <taxon>Rubrimonas</taxon>
    </lineage>
</organism>
<dbReference type="InterPro" id="IPR036591">
    <property type="entry name" value="YggU-like_sf"/>
</dbReference>
<sequence>MARRPEPIAFDGDLLRLRVTPRAAAESIAMAPCAEGETPLALVRVAAPAEGGKANAAVIALAAKALGVPKSALTIVRGETGRDKLLRIDRR</sequence>
<accession>A0A1H4DVJ0</accession>
<evidence type="ECO:0000313" key="3">
    <source>
        <dbReference type="EMBL" id="SEA76761.1"/>
    </source>
</evidence>
<dbReference type="SMART" id="SM01152">
    <property type="entry name" value="DUF167"/>
    <property type="match status" value="1"/>
</dbReference>
<dbReference type="SUPFAM" id="SSF69786">
    <property type="entry name" value="YggU-like"/>
    <property type="match status" value="1"/>
</dbReference>
<protein>
    <recommendedName>
        <fullName evidence="2">UPF0235 protein SAMN05444370_11167</fullName>
    </recommendedName>
</protein>
<dbReference type="STRING" id="89524.SAMN05444370_11167"/>
<dbReference type="Pfam" id="PF02594">
    <property type="entry name" value="DUF167"/>
    <property type="match status" value="1"/>
</dbReference>
<keyword evidence="4" id="KW-1185">Reference proteome</keyword>
<gene>
    <name evidence="3" type="ORF">SAMN05444370_11167</name>
</gene>
<dbReference type="InterPro" id="IPR003746">
    <property type="entry name" value="DUF167"/>
</dbReference>
<evidence type="ECO:0000256" key="2">
    <source>
        <dbReference type="HAMAP-Rule" id="MF_00634"/>
    </source>
</evidence>
<proteinExistence type="inferred from homology"/>
<reference evidence="3 4" key="1">
    <citation type="submission" date="2016-10" db="EMBL/GenBank/DDBJ databases">
        <authorList>
            <person name="de Groot N.N."/>
        </authorList>
    </citation>
    <scope>NUCLEOTIDE SEQUENCE [LARGE SCALE GENOMIC DNA]</scope>
    <source>
        <strain evidence="3 4">DSM 15345</strain>
    </source>
</reference>
<evidence type="ECO:0000313" key="4">
    <source>
        <dbReference type="Proteomes" id="UP000198703"/>
    </source>
</evidence>
<name>A0A1H4DVJ0_9RHOB</name>
<dbReference type="Gene3D" id="3.30.1200.10">
    <property type="entry name" value="YggU-like"/>
    <property type="match status" value="1"/>
</dbReference>
<comment type="similarity">
    <text evidence="1 2">Belongs to the UPF0235 family.</text>
</comment>
<dbReference type="HAMAP" id="MF_00634">
    <property type="entry name" value="UPF0235"/>
    <property type="match status" value="1"/>
</dbReference>
<dbReference type="RefSeq" id="WP_245731071.1">
    <property type="nucleotide sequence ID" value="NZ_FNQM01000011.1"/>
</dbReference>
<dbReference type="AlphaFoldDB" id="A0A1H4DVJ0"/>
<dbReference type="NCBIfam" id="TIGR00251">
    <property type="entry name" value="DUF167 family protein"/>
    <property type="match status" value="1"/>
</dbReference>
<dbReference type="EMBL" id="FNQM01000011">
    <property type="protein sequence ID" value="SEA76761.1"/>
    <property type="molecule type" value="Genomic_DNA"/>
</dbReference>
<dbReference type="Proteomes" id="UP000198703">
    <property type="component" value="Unassembled WGS sequence"/>
</dbReference>
<evidence type="ECO:0000256" key="1">
    <source>
        <dbReference type="ARBA" id="ARBA00010364"/>
    </source>
</evidence>